<evidence type="ECO:0000313" key="7">
    <source>
        <dbReference type="Proteomes" id="UP000199532"/>
    </source>
</evidence>
<keyword evidence="4" id="KW-0804">Transcription</keyword>
<dbReference type="InterPro" id="IPR039425">
    <property type="entry name" value="RNA_pol_sigma-70-like"/>
</dbReference>
<dbReference type="GO" id="GO:0006352">
    <property type="term" value="P:DNA-templated transcription initiation"/>
    <property type="evidence" value="ECO:0007669"/>
    <property type="project" value="InterPro"/>
</dbReference>
<dbReference type="STRING" id="408657.SAMN04487995_0505"/>
<dbReference type="RefSeq" id="WP_090332592.1">
    <property type="nucleotide sequence ID" value="NZ_FNXY01000001.1"/>
</dbReference>
<feature type="domain" description="RNA polymerase sigma factor 70 region 4 type 2" evidence="5">
    <location>
        <begin position="123"/>
        <end position="167"/>
    </location>
</feature>
<evidence type="ECO:0000256" key="4">
    <source>
        <dbReference type="ARBA" id="ARBA00023163"/>
    </source>
</evidence>
<dbReference type="Gene3D" id="1.10.1740.10">
    <property type="match status" value="1"/>
</dbReference>
<evidence type="ECO:0000256" key="2">
    <source>
        <dbReference type="ARBA" id="ARBA00023015"/>
    </source>
</evidence>
<dbReference type="Gene3D" id="1.10.10.10">
    <property type="entry name" value="Winged helix-like DNA-binding domain superfamily/Winged helix DNA-binding domain"/>
    <property type="match status" value="1"/>
</dbReference>
<reference evidence="6 7" key="1">
    <citation type="submission" date="2016-10" db="EMBL/GenBank/DDBJ databases">
        <authorList>
            <person name="de Groot N.N."/>
        </authorList>
    </citation>
    <scope>NUCLEOTIDE SEQUENCE [LARGE SCALE GENOMIC DNA]</scope>
    <source>
        <strain evidence="6 7">DSM 19938</strain>
    </source>
</reference>
<evidence type="ECO:0000256" key="3">
    <source>
        <dbReference type="ARBA" id="ARBA00023082"/>
    </source>
</evidence>
<dbReference type="Pfam" id="PF08281">
    <property type="entry name" value="Sigma70_r4_2"/>
    <property type="match status" value="1"/>
</dbReference>
<dbReference type="Proteomes" id="UP000199532">
    <property type="component" value="Unassembled WGS sequence"/>
</dbReference>
<evidence type="ECO:0000256" key="1">
    <source>
        <dbReference type="ARBA" id="ARBA00010641"/>
    </source>
</evidence>
<dbReference type="InterPro" id="IPR036388">
    <property type="entry name" value="WH-like_DNA-bd_sf"/>
</dbReference>
<dbReference type="SUPFAM" id="SSF88946">
    <property type="entry name" value="Sigma2 domain of RNA polymerase sigma factors"/>
    <property type="match status" value="1"/>
</dbReference>
<sequence length="179" mass="20626">MPEVSSIKSLVRIDEASFTEIYNSYWKKVYSISMAKLNDSDLAKGIVQEVFKSLWERRESIEVIQQIDHYLIRSAKLKTLEYLRNQSIRSKHHEAIALKQTSFSNDMESEIIHSNLLDTLLPLIEALPPKCKEVFKMSREKELSNKEIASILLISERAVGHHIAKAVSILRLRLEGFSL</sequence>
<gene>
    <name evidence="6" type="ORF">SAMN04487995_0505</name>
</gene>
<dbReference type="InterPro" id="IPR013325">
    <property type="entry name" value="RNA_pol_sigma_r2"/>
</dbReference>
<evidence type="ECO:0000313" key="6">
    <source>
        <dbReference type="EMBL" id="SEI41268.1"/>
    </source>
</evidence>
<dbReference type="PANTHER" id="PTHR43133:SF46">
    <property type="entry name" value="RNA POLYMERASE SIGMA-70 FACTOR ECF SUBFAMILY"/>
    <property type="match status" value="1"/>
</dbReference>
<name>A0A1H6QBY3_9BACT</name>
<dbReference type="GO" id="GO:0003677">
    <property type="term" value="F:DNA binding"/>
    <property type="evidence" value="ECO:0007669"/>
    <property type="project" value="InterPro"/>
</dbReference>
<accession>A0A1H6QBY3</accession>
<dbReference type="EMBL" id="FNXY01000001">
    <property type="protein sequence ID" value="SEI41268.1"/>
    <property type="molecule type" value="Genomic_DNA"/>
</dbReference>
<keyword evidence="7" id="KW-1185">Reference proteome</keyword>
<proteinExistence type="inferred from homology"/>
<organism evidence="6 7">
    <name type="scientific">Dyadobacter koreensis</name>
    <dbReference type="NCBI Taxonomy" id="408657"/>
    <lineage>
        <taxon>Bacteria</taxon>
        <taxon>Pseudomonadati</taxon>
        <taxon>Bacteroidota</taxon>
        <taxon>Cytophagia</taxon>
        <taxon>Cytophagales</taxon>
        <taxon>Spirosomataceae</taxon>
        <taxon>Dyadobacter</taxon>
    </lineage>
</organism>
<dbReference type="InterPro" id="IPR014327">
    <property type="entry name" value="RNA_pol_sigma70_bacteroid"/>
</dbReference>
<dbReference type="PANTHER" id="PTHR43133">
    <property type="entry name" value="RNA POLYMERASE ECF-TYPE SIGMA FACTO"/>
    <property type="match status" value="1"/>
</dbReference>
<dbReference type="NCBIfam" id="TIGR02985">
    <property type="entry name" value="Sig70_bacteroi1"/>
    <property type="match status" value="1"/>
</dbReference>
<keyword evidence="3" id="KW-0731">Sigma factor</keyword>
<dbReference type="InterPro" id="IPR013324">
    <property type="entry name" value="RNA_pol_sigma_r3/r4-like"/>
</dbReference>
<dbReference type="InterPro" id="IPR013249">
    <property type="entry name" value="RNA_pol_sigma70_r4_t2"/>
</dbReference>
<comment type="similarity">
    <text evidence="1">Belongs to the sigma-70 factor family. ECF subfamily.</text>
</comment>
<keyword evidence="2" id="KW-0805">Transcription regulation</keyword>
<dbReference type="SUPFAM" id="SSF88659">
    <property type="entry name" value="Sigma3 and sigma4 domains of RNA polymerase sigma factors"/>
    <property type="match status" value="1"/>
</dbReference>
<protein>
    <submittedName>
        <fullName evidence="6">RNA polymerase sigma-70 factor, ECF subfamily</fullName>
    </submittedName>
</protein>
<dbReference type="NCBIfam" id="TIGR02937">
    <property type="entry name" value="sigma70-ECF"/>
    <property type="match status" value="1"/>
</dbReference>
<dbReference type="GO" id="GO:0016987">
    <property type="term" value="F:sigma factor activity"/>
    <property type="evidence" value="ECO:0007669"/>
    <property type="project" value="UniProtKB-KW"/>
</dbReference>
<dbReference type="AlphaFoldDB" id="A0A1H6QBY3"/>
<evidence type="ECO:0000259" key="5">
    <source>
        <dbReference type="Pfam" id="PF08281"/>
    </source>
</evidence>
<dbReference type="InterPro" id="IPR014284">
    <property type="entry name" value="RNA_pol_sigma-70_dom"/>
</dbReference>
<dbReference type="OrthoDB" id="1524077at2"/>